<protein>
    <submittedName>
        <fullName evidence="1">Integrase, catalytic domain protein</fullName>
    </submittedName>
</protein>
<dbReference type="HOGENOM" id="CLU_3196916_0_0_5"/>
<sequence>MKFRFIDQAKKEFPTSRLCRVMGVSQSGYFAWSTDRSGAASAMIW</sequence>
<proteinExistence type="predicted"/>
<gene>
    <name evidence="1" type="ordered locus">BAbS19_I05200</name>
</gene>
<evidence type="ECO:0000313" key="1">
    <source>
        <dbReference type="EMBL" id="ACD72055.1"/>
    </source>
</evidence>
<dbReference type="AlphaFoldDB" id="A0A0F6APN7"/>
<dbReference type="EMBL" id="CP000887">
    <property type="protein sequence ID" value="ACD72055.1"/>
    <property type="molecule type" value="Genomic_DNA"/>
</dbReference>
<accession>A0A0F6APN7</accession>
<dbReference type="KEGG" id="bmc:BAbS19_I05200"/>
<organism evidence="1 2">
    <name type="scientific">Brucella abortus (strain S19)</name>
    <dbReference type="NCBI Taxonomy" id="430066"/>
    <lineage>
        <taxon>Bacteria</taxon>
        <taxon>Pseudomonadati</taxon>
        <taxon>Pseudomonadota</taxon>
        <taxon>Alphaproteobacteria</taxon>
        <taxon>Hyphomicrobiales</taxon>
        <taxon>Brucellaceae</taxon>
        <taxon>Brucella/Ochrobactrum group</taxon>
        <taxon>Brucella</taxon>
    </lineage>
</organism>
<name>A0A0F6APN7_BRUA1</name>
<reference evidence="1 2" key="1">
    <citation type="journal article" date="2008" name="PLoS ONE">
        <title>Genome sequence of Brucella abortus vaccine strain S19 compared to virulent strains yields candidate virulence genes.</title>
        <authorList>
            <person name="Crasta O.R."/>
            <person name="Folkerts O."/>
            <person name="Fei Z."/>
            <person name="Mane S.P."/>
            <person name="Evans C."/>
            <person name="Martino-Catt S."/>
            <person name="Bricker B."/>
            <person name="Yu G."/>
            <person name="Du L."/>
            <person name="Sobral B.W."/>
        </authorList>
    </citation>
    <scope>NUCLEOTIDE SEQUENCE [LARGE SCALE GENOMIC DNA]</scope>
    <source>
        <strain evidence="1 2">S19</strain>
    </source>
</reference>
<evidence type="ECO:0000313" key="2">
    <source>
        <dbReference type="Proteomes" id="UP000002565"/>
    </source>
</evidence>
<dbReference type="Proteomes" id="UP000002565">
    <property type="component" value="Chromosome 1"/>
</dbReference>